<dbReference type="PANTHER" id="PTHR30203:SF25">
    <property type="entry name" value="OUTER MEMBRANE PROTEIN-RELATED"/>
    <property type="match status" value="1"/>
</dbReference>
<protein>
    <submittedName>
        <fullName evidence="4">Solvent efflux pump outer membrane protein SrpC</fullName>
    </submittedName>
</protein>
<dbReference type="EMBL" id="CP060244">
    <property type="protein sequence ID" value="QNT79167.1"/>
    <property type="molecule type" value="Genomic_DNA"/>
</dbReference>
<accession>A0A7H1NTQ7</accession>
<dbReference type="Gene3D" id="2.20.200.10">
    <property type="entry name" value="Outer membrane efflux proteins (OEP)"/>
    <property type="match status" value="1"/>
</dbReference>
<dbReference type="SUPFAM" id="SSF56954">
    <property type="entry name" value="Outer membrane efflux proteins (OEP)"/>
    <property type="match status" value="1"/>
</dbReference>
<dbReference type="Pfam" id="PF02321">
    <property type="entry name" value="OEP"/>
    <property type="match status" value="2"/>
</dbReference>
<dbReference type="Gene3D" id="1.20.1600.10">
    <property type="entry name" value="Outer membrane efflux proteins (OEP)"/>
    <property type="match status" value="1"/>
</dbReference>
<sequence length="519" mass="57809">MRMGYQVGSVGMKEKRRSLPREVRSALGICVIFVAGCAVGPDYKSPVVWSPKEWSSQQVQSTTLFSGSLAEKSNLTAAHLDVEWWKAFNDPLLNSLVERVASQNLDVQAASARIEESRASLGITGAAQYPTLSGNGLYSRTQSSSMFAERASRSISGEDVMGGRSIPQWNVWYYGLDAMWEADLWGKVRRDVEKAEATLQESEEERRAVLIAQMAEVARNYITLRGLQTQLDIVVANRKVAVEEVELTEERYRGGLTTQLDVENARSQLKTLDAQIPQLKEQVRSTINAIGLLLGAPPQALAKELDTPQKIPVLPYQVPVGLPSQLAERRPDIRKADAELHAATADIGVAEAQFYPRLILNGNLGFQALSFRDLGFWNARSWNVGPIITIPFFEGGKLRGQLKLAEATQKEAAVNYRKTVLTAWREVDDAMDSYQKEQSRNRELQQNVQANRNALALAREQYQHGTQTFLNVLDAQRRVLSSEVDLVLSTTTQSTNLVKLYNALGGGWEHTYKLVRSEN</sequence>
<dbReference type="GO" id="GO:0015562">
    <property type="term" value="F:efflux transmembrane transporter activity"/>
    <property type="evidence" value="ECO:0007669"/>
    <property type="project" value="InterPro"/>
</dbReference>
<evidence type="ECO:0000256" key="2">
    <source>
        <dbReference type="RuleBase" id="RU362097"/>
    </source>
</evidence>
<keyword evidence="5" id="KW-1185">Reference proteome</keyword>
<evidence type="ECO:0000256" key="1">
    <source>
        <dbReference type="ARBA" id="ARBA00007613"/>
    </source>
</evidence>
<evidence type="ECO:0000313" key="5">
    <source>
        <dbReference type="Proteomes" id="UP000516349"/>
    </source>
</evidence>
<proteinExistence type="inferred from homology"/>
<dbReference type="PANTHER" id="PTHR30203">
    <property type="entry name" value="OUTER MEMBRANE CATION EFFLUX PROTEIN"/>
    <property type="match status" value="1"/>
</dbReference>
<keyword evidence="2" id="KW-1134">Transmembrane beta strand</keyword>
<dbReference type="GO" id="GO:0005886">
    <property type="term" value="C:plasma membrane"/>
    <property type="evidence" value="ECO:0007669"/>
    <property type="project" value="UniProtKB-SubCell"/>
</dbReference>
<keyword evidence="3" id="KW-0175">Coiled coil</keyword>
<keyword evidence="2" id="KW-0564">Palmitate</keyword>
<dbReference type="AlphaFoldDB" id="A0A7H1NTQ7"/>
<keyword evidence="2" id="KW-0812">Transmembrane</keyword>
<comment type="subcellular location">
    <subcellularLocation>
        <location evidence="2">Cell membrane</location>
        <topology evidence="2">Lipid-anchor</topology>
    </subcellularLocation>
</comment>
<name>A0A7H1NTQ7_9PROT</name>
<dbReference type="InterPro" id="IPR010131">
    <property type="entry name" value="MdtP/NodT-like"/>
</dbReference>
<dbReference type="Proteomes" id="UP000516349">
    <property type="component" value="Chromosome"/>
</dbReference>
<reference evidence="4 5" key="1">
    <citation type="submission" date="2020-08" db="EMBL/GenBank/DDBJ databases">
        <title>Complete genome sequence of Entomobacter blattae G55GP.</title>
        <authorList>
            <person name="Poehlein A."/>
            <person name="Guzman J."/>
            <person name="Daniel R."/>
            <person name="Vilcinskas A."/>
        </authorList>
    </citation>
    <scope>NUCLEOTIDE SEQUENCE [LARGE SCALE GENOMIC DNA]</scope>
    <source>
        <strain evidence="4 5">G55GP</strain>
    </source>
</reference>
<evidence type="ECO:0000313" key="4">
    <source>
        <dbReference type="EMBL" id="QNT79167.1"/>
    </source>
</evidence>
<feature type="coiled-coil region" evidence="3">
    <location>
        <begin position="427"/>
        <end position="461"/>
    </location>
</feature>
<evidence type="ECO:0000256" key="3">
    <source>
        <dbReference type="SAM" id="Coils"/>
    </source>
</evidence>
<keyword evidence="2" id="KW-0449">Lipoprotein</keyword>
<feature type="coiled-coil region" evidence="3">
    <location>
        <begin position="185"/>
        <end position="212"/>
    </location>
</feature>
<dbReference type="InterPro" id="IPR003423">
    <property type="entry name" value="OMP_efflux"/>
</dbReference>
<keyword evidence="2" id="KW-0472">Membrane</keyword>
<dbReference type="NCBIfam" id="TIGR01845">
    <property type="entry name" value="outer_NodT"/>
    <property type="match status" value="1"/>
</dbReference>
<dbReference type="KEGG" id="ebla:JGUZn3_19610"/>
<gene>
    <name evidence="4" type="primary">srpC</name>
    <name evidence="4" type="ORF">JGUZn3_19610</name>
</gene>
<organism evidence="4 5">
    <name type="scientific">Entomobacter blattae</name>
    <dbReference type="NCBI Taxonomy" id="2762277"/>
    <lineage>
        <taxon>Bacteria</taxon>
        <taxon>Pseudomonadati</taxon>
        <taxon>Pseudomonadota</taxon>
        <taxon>Alphaproteobacteria</taxon>
        <taxon>Acetobacterales</taxon>
        <taxon>Acetobacteraceae</taxon>
        <taxon>Entomobacter</taxon>
    </lineage>
</organism>
<comment type="similarity">
    <text evidence="1 2">Belongs to the outer membrane factor (OMF) (TC 1.B.17) family.</text>
</comment>